<comment type="caution">
    <text evidence="3">The sequence shown here is derived from an EMBL/GenBank/DDBJ whole genome shotgun (WGS) entry which is preliminary data.</text>
</comment>
<name>A0A9D2M6Z2_9FIRM</name>
<evidence type="ECO:0000313" key="4">
    <source>
        <dbReference type="Proteomes" id="UP000886803"/>
    </source>
</evidence>
<keyword evidence="2" id="KW-1133">Transmembrane helix</keyword>
<dbReference type="EMBL" id="DWYG01000118">
    <property type="protein sequence ID" value="HJB42237.1"/>
    <property type="molecule type" value="Genomic_DNA"/>
</dbReference>
<proteinExistence type="predicted"/>
<evidence type="ECO:0000313" key="3">
    <source>
        <dbReference type="EMBL" id="HJB42237.1"/>
    </source>
</evidence>
<sequence length="178" mass="19615">MQIPDPDRALQARVQQLQAGDDETGDGKVDIADLKRQLDRIEAQLELQDAQNRRLLRSQRQRLILNIVVLAAFAVLAGVLLYYSRIAYDRILQASAQVNELAATLQSSLDTLDSAELDEMMQTLPDLVDQLSQIDVDALNEVLQKLPGVMDSVEALQTQTERISGWLSNLGGLFGGTG</sequence>
<accession>A0A9D2M6Z2</accession>
<dbReference type="AlphaFoldDB" id="A0A9D2M6Z2"/>
<feature type="coiled-coil region" evidence="1">
    <location>
        <begin position="31"/>
        <end position="58"/>
    </location>
</feature>
<keyword evidence="1" id="KW-0175">Coiled coil</keyword>
<evidence type="ECO:0000256" key="1">
    <source>
        <dbReference type="SAM" id="Coils"/>
    </source>
</evidence>
<dbReference type="Proteomes" id="UP000886803">
    <property type="component" value="Unassembled WGS sequence"/>
</dbReference>
<feature type="transmembrane region" description="Helical" evidence="2">
    <location>
        <begin position="63"/>
        <end position="83"/>
    </location>
</feature>
<keyword evidence="2" id="KW-0812">Transmembrane</keyword>
<evidence type="ECO:0000256" key="2">
    <source>
        <dbReference type="SAM" id="Phobius"/>
    </source>
</evidence>
<organism evidence="3 4">
    <name type="scientific">Candidatus Gemmiger avicola</name>
    <dbReference type="NCBI Taxonomy" id="2838605"/>
    <lineage>
        <taxon>Bacteria</taxon>
        <taxon>Bacillati</taxon>
        <taxon>Bacillota</taxon>
        <taxon>Clostridia</taxon>
        <taxon>Eubacteriales</taxon>
        <taxon>Gemmiger</taxon>
    </lineage>
</organism>
<gene>
    <name evidence="3" type="ORF">H9945_07040</name>
</gene>
<reference evidence="3" key="1">
    <citation type="journal article" date="2021" name="PeerJ">
        <title>Extensive microbial diversity within the chicken gut microbiome revealed by metagenomics and culture.</title>
        <authorList>
            <person name="Gilroy R."/>
            <person name="Ravi A."/>
            <person name="Getino M."/>
            <person name="Pursley I."/>
            <person name="Horton D.L."/>
            <person name="Alikhan N.F."/>
            <person name="Baker D."/>
            <person name="Gharbi K."/>
            <person name="Hall N."/>
            <person name="Watson M."/>
            <person name="Adriaenssens E.M."/>
            <person name="Foster-Nyarko E."/>
            <person name="Jarju S."/>
            <person name="Secka A."/>
            <person name="Antonio M."/>
            <person name="Oren A."/>
            <person name="Chaudhuri R.R."/>
            <person name="La Ragione R."/>
            <person name="Hildebrand F."/>
            <person name="Pallen M.J."/>
        </authorList>
    </citation>
    <scope>NUCLEOTIDE SEQUENCE</scope>
    <source>
        <strain evidence="3">ChiBcec8-13705</strain>
    </source>
</reference>
<reference evidence="3" key="2">
    <citation type="submission" date="2021-04" db="EMBL/GenBank/DDBJ databases">
        <authorList>
            <person name="Gilroy R."/>
        </authorList>
    </citation>
    <scope>NUCLEOTIDE SEQUENCE</scope>
    <source>
        <strain evidence="3">ChiBcec8-13705</strain>
    </source>
</reference>
<keyword evidence="2" id="KW-0472">Membrane</keyword>
<protein>
    <submittedName>
        <fullName evidence="3">Uncharacterized protein</fullName>
    </submittedName>
</protein>